<dbReference type="GO" id="GO:0006426">
    <property type="term" value="P:glycyl-tRNA aminoacylation"/>
    <property type="evidence" value="ECO:0007669"/>
    <property type="project" value="TreeGrafter"/>
</dbReference>
<dbReference type="SUPFAM" id="SSF52954">
    <property type="entry name" value="Class II aaRS ABD-related"/>
    <property type="match status" value="1"/>
</dbReference>
<dbReference type="Pfam" id="PF00587">
    <property type="entry name" value="tRNA-synt_2b"/>
    <property type="match status" value="1"/>
</dbReference>
<dbReference type="Gene3D" id="3.30.930.10">
    <property type="entry name" value="Bira Bifunctional Protein, Domain 2"/>
    <property type="match status" value="1"/>
</dbReference>
<dbReference type="InterPro" id="IPR002314">
    <property type="entry name" value="aa-tRNA-synt_IIb"/>
</dbReference>
<dbReference type="PANTHER" id="PTHR10745">
    <property type="entry name" value="GLYCYL-TRNA SYNTHETASE/DNA POLYMERASE SUBUNIT GAMMA-2"/>
    <property type="match status" value="1"/>
</dbReference>
<comment type="caution">
    <text evidence="7">The sequence shown here is derived from an EMBL/GenBank/DDBJ whole genome shotgun (WGS) entry which is preliminary data.</text>
</comment>
<evidence type="ECO:0000256" key="3">
    <source>
        <dbReference type="ARBA" id="ARBA00022840"/>
    </source>
</evidence>
<dbReference type="Proteomes" id="UP000178570">
    <property type="component" value="Unassembled WGS sequence"/>
</dbReference>
<organism evidence="7 8">
    <name type="scientific">Candidatus Brennerbacteria bacterium RIFOXYD1_FULL_41_16</name>
    <dbReference type="NCBI Taxonomy" id="1797529"/>
    <lineage>
        <taxon>Bacteria</taxon>
        <taxon>Candidatus Brenneribacteriota</taxon>
    </lineage>
</organism>
<keyword evidence="5" id="KW-0030">Aminoacyl-tRNA synthetase</keyword>
<feature type="domain" description="Aminoacyl-transfer RNA synthetases class-II family profile" evidence="6">
    <location>
        <begin position="10"/>
        <end position="358"/>
    </location>
</feature>
<gene>
    <name evidence="7" type="ORF">A2570_00575</name>
</gene>
<dbReference type="GO" id="GO:0005737">
    <property type="term" value="C:cytoplasm"/>
    <property type="evidence" value="ECO:0007669"/>
    <property type="project" value="TreeGrafter"/>
</dbReference>
<dbReference type="PANTHER" id="PTHR10745:SF8">
    <property type="entry name" value="DNA POLYMERASE SUBUNIT GAMMA-2, MITOCHONDRIAL"/>
    <property type="match status" value="1"/>
</dbReference>
<keyword evidence="1 7" id="KW-0436">Ligase</keyword>
<dbReference type="Pfam" id="PF03129">
    <property type="entry name" value="HGTP_anticodon"/>
    <property type="match status" value="1"/>
</dbReference>
<keyword evidence="2" id="KW-0547">Nucleotide-binding</keyword>
<keyword evidence="3" id="KW-0067">ATP-binding</keyword>
<dbReference type="NCBIfam" id="NF003211">
    <property type="entry name" value="PRK04173.1"/>
    <property type="match status" value="1"/>
</dbReference>
<dbReference type="Gene3D" id="3.40.50.800">
    <property type="entry name" value="Anticodon-binding domain"/>
    <property type="match status" value="1"/>
</dbReference>
<dbReference type="GO" id="GO:0005524">
    <property type="term" value="F:ATP binding"/>
    <property type="evidence" value="ECO:0007669"/>
    <property type="project" value="UniProtKB-KW"/>
</dbReference>
<sequence length="460" mass="53499">MSEMKNNLMEKIVSLCKRRGFVFPNSEIYGGMNALYDYGPLGALLRKNIFDLWWRKMVTEREDVFGIDGRIILHPKVWEASGHVSGFADALVEDKKTHKRYAADKLIEEQLNLSVKSNDIEAISGLIKGGKLKSPEGNELTMPKNFNLLVPAYLGTVEGEKTQVYLKGESCQNIYVNFKQVFESMHKPLPFGIAQVGRAFRNEITSSGQFLFRQKEFDQMDVQYFCRPEDSSRFYEDWKTIRWNWYLNDLGLSEKRLKWRQHADEERAFYAKDAWDITYDFEGMGFKELEGLHDRGDYDLSQHQKFSGEDLSYFDPETKRKFIPFVVESSAGFDRNFLAILFEAYREDGERVYLKLKPYLAPYQAAVFPLLANKPQLVEKAREVYEVLKKQSGLNIVWDERGNIGKRYYSQDEIGTPFCVTIDFETLENNTVTVRDRDTAKQERVGLGDLKLYLIDKIIL</sequence>
<evidence type="ECO:0000256" key="1">
    <source>
        <dbReference type="ARBA" id="ARBA00022598"/>
    </source>
</evidence>
<dbReference type="InterPro" id="IPR036621">
    <property type="entry name" value="Anticodon-bd_dom_sf"/>
</dbReference>
<keyword evidence="4" id="KW-0648">Protein biosynthesis</keyword>
<evidence type="ECO:0000313" key="7">
    <source>
        <dbReference type="EMBL" id="OGY40973.1"/>
    </source>
</evidence>
<dbReference type="InterPro" id="IPR027031">
    <property type="entry name" value="Gly-tRNA_synthase/POLG2"/>
</dbReference>
<dbReference type="InterPro" id="IPR006195">
    <property type="entry name" value="aa-tRNA-synth_II"/>
</dbReference>
<evidence type="ECO:0000256" key="4">
    <source>
        <dbReference type="ARBA" id="ARBA00022917"/>
    </source>
</evidence>
<reference evidence="7 8" key="1">
    <citation type="journal article" date="2016" name="Nat. Commun.">
        <title>Thousands of microbial genomes shed light on interconnected biogeochemical processes in an aquifer system.</title>
        <authorList>
            <person name="Anantharaman K."/>
            <person name="Brown C.T."/>
            <person name="Hug L.A."/>
            <person name="Sharon I."/>
            <person name="Castelle C.J."/>
            <person name="Probst A.J."/>
            <person name="Thomas B.C."/>
            <person name="Singh A."/>
            <person name="Wilkins M.J."/>
            <person name="Karaoz U."/>
            <person name="Brodie E.L."/>
            <person name="Williams K.H."/>
            <person name="Hubbard S.S."/>
            <person name="Banfield J.F."/>
        </authorList>
    </citation>
    <scope>NUCLEOTIDE SEQUENCE [LARGE SCALE GENOMIC DNA]</scope>
</reference>
<dbReference type="CDD" id="cd00858">
    <property type="entry name" value="GlyRS_anticodon"/>
    <property type="match status" value="1"/>
</dbReference>
<dbReference type="InterPro" id="IPR004154">
    <property type="entry name" value="Anticodon-bd"/>
</dbReference>
<dbReference type="SUPFAM" id="SSF55681">
    <property type="entry name" value="Class II aaRS and biotin synthetases"/>
    <property type="match status" value="1"/>
</dbReference>
<name>A0A1G1XLL3_9BACT</name>
<protein>
    <submittedName>
        <fullName evidence="7">Glycine--tRNA ligase</fullName>
    </submittedName>
</protein>
<dbReference type="GO" id="GO:0004820">
    <property type="term" value="F:glycine-tRNA ligase activity"/>
    <property type="evidence" value="ECO:0007669"/>
    <property type="project" value="TreeGrafter"/>
</dbReference>
<dbReference type="PRINTS" id="PR01043">
    <property type="entry name" value="TRNASYNTHGLY"/>
</dbReference>
<proteinExistence type="predicted"/>
<evidence type="ECO:0000256" key="5">
    <source>
        <dbReference type="ARBA" id="ARBA00023146"/>
    </source>
</evidence>
<evidence type="ECO:0000259" key="6">
    <source>
        <dbReference type="PROSITE" id="PS50862"/>
    </source>
</evidence>
<dbReference type="PROSITE" id="PS50862">
    <property type="entry name" value="AA_TRNA_LIGASE_II"/>
    <property type="match status" value="1"/>
</dbReference>
<evidence type="ECO:0000256" key="2">
    <source>
        <dbReference type="ARBA" id="ARBA00022741"/>
    </source>
</evidence>
<dbReference type="STRING" id="1797529.A2570_00575"/>
<dbReference type="EMBL" id="MHHY01000003">
    <property type="protein sequence ID" value="OGY40973.1"/>
    <property type="molecule type" value="Genomic_DNA"/>
</dbReference>
<dbReference type="InterPro" id="IPR045864">
    <property type="entry name" value="aa-tRNA-synth_II/BPL/LPL"/>
</dbReference>
<accession>A0A1G1XLL3</accession>
<evidence type="ECO:0000313" key="8">
    <source>
        <dbReference type="Proteomes" id="UP000178570"/>
    </source>
</evidence>
<dbReference type="AlphaFoldDB" id="A0A1G1XLL3"/>